<keyword evidence="2" id="KW-0560">Oxidoreductase</keyword>
<gene>
    <name evidence="2" type="ORF">OU419_13630</name>
</gene>
<dbReference type="Gene3D" id="3.30.70.100">
    <property type="match status" value="1"/>
</dbReference>
<keyword evidence="3" id="KW-1185">Reference proteome</keyword>
<evidence type="ECO:0000313" key="2">
    <source>
        <dbReference type="EMBL" id="WAI52241.1"/>
    </source>
</evidence>
<keyword evidence="2" id="KW-0503">Monooxygenase</keyword>
<accession>A0ABY7A6X9</accession>
<dbReference type="GO" id="GO:0004497">
    <property type="term" value="F:monooxygenase activity"/>
    <property type="evidence" value="ECO:0007669"/>
    <property type="project" value="UniProtKB-KW"/>
</dbReference>
<dbReference type="EMBL" id="CP113432">
    <property type="protein sequence ID" value="WAI52241.1"/>
    <property type="molecule type" value="Genomic_DNA"/>
</dbReference>
<evidence type="ECO:0000259" key="1">
    <source>
        <dbReference type="Pfam" id="PF03992"/>
    </source>
</evidence>
<dbReference type="Pfam" id="PF03992">
    <property type="entry name" value="ABM"/>
    <property type="match status" value="1"/>
</dbReference>
<dbReference type="Proteomes" id="UP001163624">
    <property type="component" value="Chromosome"/>
</dbReference>
<dbReference type="SUPFAM" id="SSF54909">
    <property type="entry name" value="Dimeric alpha+beta barrel"/>
    <property type="match status" value="1"/>
</dbReference>
<sequence length="96" mass="10511">MSSPAIAIVRVRAAPGRAAMLEQHLGALRDQLRRQPGCQSCELWPLAVDHWQMQSHWISQSELDAHLSGPEAQQWLGHLGCGSLALGLEFESLSAD</sequence>
<organism evidence="2 3">
    <name type="scientific">Pseudomonas triclosanedens</name>
    <dbReference type="NCBI Taxonomy" id="2961893"/>
    <lineage>
        <taxon>Bacteria</taxon>
        <taxon>Pseudomonadati</taxon>
        <taxon>Pseudomonadota</taxon>
        <taxon>Gammaproteobacteria</taxon>
        <taxon>Pseudomonadales</taxon>
        <taxon>Pseudomonadaceae</taxon>
        <taxon>Pseudomonas</taxon>
    </lineage>
</organism>
<dbReference type="InterPro" id="IPR011008">
    <property type="entry name" value="Dimeric_a/b-barrel"/>
</dbReference>
<name>A0ABY7A6X9_9PSED</name>
<protein>
    <submittedName>
        <fullName evidence="2">Antibiotic biosynthesis monooxygenase</fullName>
    </submittedName>
</protein>
<feature type="domain" description="ABM" evidence="1">
    <location>
        <begin position="5"/>
        <end position="75"/>
    </location>
</feature>
<dbReference type="InterPro" id="IPR007138">
    <property type="entry name" value="ABM_dom"/>
</dbReference>
<evidence type="ECO:0000313" key="3">
    <source>
        <dbReference type="Proteomes" id="UP001163624"/>
    </source>
</evidence>
<reference evidence="2" key="1">
    <citation type="submission" date="2022-11" db="EMBL/GenBank/DDBJ databases">
        <title>Pseudomonas triclosanedens sp. nov., a triclosan degrader isolated from activated sludge.</title>
        <authorList>
            <person name="Yin Y."/>
            <person name="Lu Z."/>
        </authorList>
    </citation>
    <scope>NUCLEOTIDE SEQUENCE</scope>
    <source>
        <strain evidence="2">ZM23</strain>
    </source>
</reference>
<dbReference type="RefSeq" id="WP_254474352.1">
    <property type="nucleotide sequence ID" value="NZ_CP113432.1"/>
</dbReference>
<proteinExistence type="predicted"/>